<keyword evidence="3" id="KW-0998">Cell outer membrane</keyword>
<evidence type="ECO:0000256" key="1">
    <source>
        <dbReference type="ARBA" id="ARBA00004442"/>
    </source>
</evidence>
<dbReference type="Gene3D" id="2.40.170.20">
    <property type="entry name" value="TonB-dependent receptor, beta-barrel domain"/>
    <property type="match status" value="1"/>
</dbReference>
<protein>
    <submittedName>
        <fullName evidence="5">TonB dependent receptor</fullName>
    </submittedName>
</protein>
<dbReference type="GO" id="GO:0009279">
    <property type="term" value="C:cell outer membrane"/>
    <property type="evidence" value="ECO:0007669"/>
    <property type="project" value="UniProtKB-SubCell"/>
</dbReference>
<evidence type="ECO:0000313" key="5">
    <source>
        <dbReference type="EMBL" id="VYU75822.1"/>
    </source>
</evidence>
<accession>A0A6N3HH44</accession>
<dbReference type="SUPFAM" id="SSF56935">
    <property type="entry name" value="Porins"/>
    <property type="match status" value="1"/>
</dbReference>
<evidence type="ECO:0000256" key="2">
    <source>
        <dbReference type="ARBA" id="ARBA00023136"/>
    </source>
</evidence>
<dbReference type="InterPro" id="IPR023996">
    <property type="entry name" value="TonB-dep_OMP_SusC/RagA"/>
</dbReference>
<comment type="subcellular location">
    <subcellularLocation>
        <location evidence="1">Cell outer membrane</location>
    </subcellularLocation>
</comment>
<name>A0A6N3HH44_PARDI</name>
<dbReference type="InterPro" id="IPR000531">
    <property type="entry name" value="Beta-barrel_TonB"/>
</dbReference>
<dbReference type="NCBIfam" id="TIGR04056">
    <property type="entry name" value="OMP_RagA_SusC"/>
    <property type="match status" value="1"/>
</dbReference>
<keyword evidence="5" id="KW-0675">Receptor</keyword>
<dbReference type="EMBL" id="CACRUW010000033">
    <property type="protein sequence ID" value="VYU75822.1"/>
    <property type="molecule type" value="Genomic_DNA"/>
</dbReference>
<dbReference type="Pfam" id="PF00593">
    <property type="entry name" value="TonB_dep_Rec_b-barrel"/>
    <property type="match status" value="1"/>
</dbReference>
<keyword evidence="2" id="KW-0472">Membrane</keyword>
<dbReference type="RefSeq" id="WP_156682736.1">
    <property type="nucleotide sequence ID" value="NZ_CACRUW010000033.1"/>
</dbReference>
<evidence type="ECO:0000259" key="4">
    <source>
        <dbReference type="Pfam" id="PF00593"/>
    </source>
</evidence>
<evidence type="ECO:0000256" key="3">
    <source>
        <dbReference type="ARBA" id="ARBA00023237"/>
    </source>
</evidence>
<gene>
    <name evidence="5" type="ORF">PDLFYP31_03955</name>
</gene>
<sequence length="839" mass="93395">MAYDVPGAIYTPDGTSTTHSATMSGAYLVNPDGKINPNARLLYDESYADYLLKNSFRQQYDVSVNGGNEKINYFASLGYLSDPSYLENSKFERYSGRANVNAQVFDWFKMGVQVSYSKTSTQSMALTWGRADAGSNQGNVMRFVNGHAPIVPVHAYNEDGSLRVNSITGTTNYFLEGGTYSPLGATIQNYGGTDIIYSQGNDKRVDDKDAWTSRIYGEISFLKDFKLRGTLGYDQNVLARTRYTQSLVGRDKNKGGMSTYNYNYQNLNSQIMLSYYKNVNDHTFDAMAVHEFNKLTLKSTYWGSAYEFMPGFISSNNFVGKYQTGSGMTAPQYNESREVMESYLARINYDYKSKYYASGSVRADGSSKFLAGNRWGVFWSVGGGWRFTAEDFMKPAQSWLDNGKLRVSYGVIGNANGISNYTDAYRKWSIGTQYTTQSGGTGIPNGVWTVSMGNMVNSWLTWEKTQTWDAGVDLSFLDSRFTLTFDFYNRLTNNSFYARPVSYMASGQTSITANDASIRNRGIELELGADIIRTSDFSWNVSLNGTHYTTKLVDLPKGAIADNNMLPKGTYEANAEGWSTAGSSDAQGGGFYLRGVGRDWYNLYIRKYAGVDQSTGLPMYWHHVTESDLEVGKYAGSKVGDDIKVNDPNEASKYEVGSAIPKWIGGLTTSLKYKDFDFTAVLAFQLGGKYFSRDYAENIYRGSAAGVDACVLVPSKDLLNNTWTPENTDAYFPMQFYASRNVYIDGVTLGNDWRYSDMALFSASYLRVKNITLGYTLPKELTQKAYINNARVYVSGDNLFMFSAAPGIDPSMSLTGGMDVDAYSYPVMRTISIGVNVTF</sequence>
<proteinExistence type="predicted"/>
<organism evidence="5">
    <name type="scientific">Parabacteroides distasonis</name>
    <dbReference type="NCBI Taxonomy" id="823"/>
    <lineage>
        <taxon>Bacteria</taxon>
        <taxon>Pseudomonadati</taxon>
        <taxon>Bacteroidota</taxon>
        <taxon>Bacteroidia</taxon>
        <taxon>Bacteroidales</taxon>
        <taxon>Tannerellaceae</taxon>
        <taxon>Parabacteroides</taxon>
    </lineage>
</organism>
<dbReference type="AlphaFoldDB" id="A0A6N3HH44"/>
<dbReference type="InterPro" id="IPR036942">
    <property type="entry name" value="Beta-barrel_TonB_sf"/>
</dbReference>
<reference evidence="5" key="1">
    <citation type="submission" date="2019-11" db="EMBL/GenBank/DDBJ databases">
        <authorList>
            <person name="Feng L."/>
        </authorList>
    </citation>
    <scope>NUCLEOTIDE SEQUENCE</scope>
    <source>
        <strain evidence="5">PdistasonisLFYP31</strain>
    </source>
</reference>
<feature type="domain" description="TonB-dependent receptor-like beta-barrel" evidence="4">
    <location>
        <begin position="171"/>
        <end position="799"/>
    </location>
</feature>